<dbReference type="AlphaFoldDB" id="A0A8H7D3H9"/>
<dbReference type="OrthoDB" id="440755at2759"/>
<feature type="transmembrane region" description="Helical" evidence="6">
    <location>
        <begin position="205"/>
        <end position="224"/>
    </location>
</feature>
<comment type="subcellular location">
    <subcellularLocation>
        <location evidence="1">Membrane</location>
        <topology evidence="1">Multi-pass membrane protein</topology>
    </subcellularLocation>
</comment>
<name>A0A8H7D3H9_9AGAR</name>
<evidence type="ECO:0000256" key="2">
    <source>
        <dbReference type="ARBA" id="ARBA00022448"/>
    </source>
</evidence>
<evidence type="ECO:0000256" key="4">
    <source>
        <dbReference type="ARBA" id="ARBA00022989"/>
    </source>
</evidence>
<feature type="transmembrane region" description="Helical" evidence="6">
    <location>
        <begin position="445"/>
        <end position="465"/>
    </location>
</feature>
<keyword evidence="9" id="KW-1185">Reference proteome</keyword>
<keyword evidence="4 6" id="KW-1133">Transmembrane helix</keyword>
<feature type="transmembrane region" description="Helical" evidence="6">
    <location>
        <begin position="236"/>
        <end position="256"/>
    </location>
</feature>
<dbReference type="GO" id="GO:0022857">
    <property type="term" value="F:transmembrane transporter activity"/>
    <property type="evidence" value="ECO:0007669"/>
    <property type="project" value="InterPro"/>
</dbReference>
<keyword evidence="5 6" id="KW-0472">Membrane</keyword>
<feature type="transmembrane region" description="Helical" evidence="6">
    <location>
        <begin position="107"/>
        <end position="128"/>
    </location>
</feature>
<dbReference type="PANTHER" id="PTHR42718:SF9">
    <property type="entry name" value="MAJOR FACILITATOR SUPERFAMILY MULTIDRUG TRANSPORTER MFSC"/>
    <property type="match status" value="1"/>
</dbReference>
<keyword evidence="3 6" id="KW-0812">Transmembrane</keyword>
<sequence>MPEQQSPPPPIVLQILLVALLSLGQFLDTFNSSAFFAAIPSIAKDIHLQKNSTVWLVSAYQITFSSFLLLSGRITDVYNPKFIMITGSTLFGILSLVTGFVRNPVIFLVLRALIGIAATLTIPSALNLISSNFEDRSRAFALAAFGGSAALGNVFGLILGALFTQFTHWPWIFFFEAAVALPIALLSVAVIPSQQHGRTLKTRDLDWAGVILLTALLLLFILAITSGSTYGWKSLIVILPLTFSAILAVLFGIWELHRSAAGREAAIPSSVWKYRNFRILMLIALAPFLWLTIVFLTFTTLWQNVYQWTPLAAAIHLLPIGIFAVVTMAISGRLATTKIHAKWVILCGQLLVVGGTALLPFADRPARYWTYAFPGFGIATIGTAVVYTRSNIATLQSMPTELAGTAGALFSTSLQFGATIGVAAITAVQSNVGEHSSNIYQGSSAGFWCLFGFSAALACATAIFYRIDLPTGNTEGTMSSETESSEGKCDVLSVSNL</sequence>
<dbReference type="PROSITE" id="PS50850">
    <property type="entry name" value="MFS"/>
    <property type="match status" value="1"/>
</dbReference>
<dbReference type="InterPro" id="IPR036259">
    <property type="entry name" value="MFS_trans_sf"/>
</dbReference>
<feature type="transmembrane region" description="Helical" evidence="6">
    <location>
        <begin position="368"/>
        <end position="390"/>
    </location>
</feature>
<evidence type="ECO:0000256" key="5">
    <source>
        <dbReference type="ARBA" id="ARBA00023136"/>
    </source>
</evidence>
<feature type="transmembrane region" description="Helical" evidence="6">
    <location>
        <begin position="308"/>
        <end position="331"/>
    </location>
</feature>
<comment type="caution">
    <text evidence="8">The sequence shown here is derived from an EMBL/GenBank/DDBJ whole genome shotgun (WGS) entry which is preliminary data.</text>
</comment>
<dbReference type="SUPFAM" id="SSF103473">
    <property type="entry name" value="MFS general substrate transporter"/>
    <property type="match status" value="1"/>
</dbReference>
<evidence type="ECO:0000259" key="7">
    <source>
        <dbReference type="PROSITE" id="PS50850"/>
    </source>
</evidence>
<evidence type="ECO:0000256" key="3">
    <source>
        <dbReference type="ARBA" id="ARBA00022692"/>
    </source>
</evidence>
<dbReference type="InterPro" id="IPR011701">
    <property type="entry name" value="MFS"/>
</dbReference>
<reference evidence="8" key="1">
    <citation type="submission" date="2020-05" db="EMBL/GenBank/DDBJ databases">
        <title>Mycena genomes resolve the evolution of fungal bioluminescence.</title>
        <authorList>
            <person name="Tsai I.J."/>
        </authorList>
    </citation>
    <scope>NUCLEOTIDE SEQUENCE</scope>
    <source>
        <strain evidence="8">CCC161011</strain>
    </source>
</reference>
<feature type="transmembrane region" description="Helical" evidence="6">
    <location>
        <begin position="343"/>
        <end position="362"/>
    </location>
</feature>
<keyword evidence="2" id="KW-0813">Transport</keyword>
<dbReference type="InterPro" id="IPR020846">
    <property type="entry name" value="MFS_dom"/>
</dbReference>
<accession>A0A8H7D3H9</accession>
<feature type="transmembrane region" description="Helical" evidence="6">
    <location>
        <begin position="140"/>
        <end position="163"/>
    </location>
</feature>
<dbReference type="PANTHER" id="PTHR42718">
    <property type="entry name" value="MAJOR FACILITATOR SUPERFAMILY MULTIDRUG TRANSPORTER MFSC"/>
    <property type="match status" value="1"/>
</dbReference>
<evidence type="ECO:0000256" key="6">
    <source>
        <dbReference type="SAM" id="Phobius"/>
    </source>
</evidence>
<dbReference type="Proteomes" id="UP000620124">
    <property type="component" value="Unassembled WGS sequence"/>
</dbReference>
<feature type="transmembrane region" description="Helical" evidence="6">
    <location>
        <begin position="277"/>
        <end position="302"/>
    </location>
</feature>
<feature type="transmembrane region" description="Helical" evidence="6">
    <location>
        <begin position="402"/>
        <end position="425"/>
    </location>
</feature>
<feature type="transmembrane region" description="Helical" evidence="6">
    <location>
        <begin position="82"/>
        <end position="101"/>
    </location>
</feature>
<feature type="transmembrane region" description="Helical" evidence="6">
    <location>
        <begin position="169"/>
        <end position="193"/>
    </location>
</feature>
<dbReference type="GO" id="GO:0016020">
    <property type="term" value="C:membrane"/>
    <property type="evidence" value="ECO:0007669"/>
    <property type="project" value="UniProtKB-SubCell"/>
</dbReference>
<gene>
    <name evidence="8" type="ORF">MVEN_00812400</name>
</gene>
<protein>
    <submittedName>
        <fullName evidence="8">MFS general substrate transporter</fullName>
    </submittedName>
</protein>
<evidence type="ECO:0000256" key="1">
    <source>
        <dbReference type="ARBA" id="ARBA00004141"/>
    </source>
</evidence>
<evidence type="ECO:0000313" key="9">
    <source>
        <dbReference type="Proteomes" id="UP000620124"/>
    </source>
</evidence>
<organism evidence="8 9">
    <name type="scientific">Mycena venus</name>
    <dbReference type="NCBI Taxonomy" id="2733690"/>
    <lineage>
        <taxon>Eukaryota</taxon>
        <taxon>Fungi</taxon>
        <taxon>Dikarya</taxon>
        <taxon>Basidiomycota</taxon>
        <taxon>Agaricomycotina</taxon>
        <taxon>Agaricomycetes</taxon>
        <taxon>Agaricomycetidae</taxon>
        <taxon>Agaricales</taxon>
        <taxon>Marasmiineae</taxon>
        <taxon>Mycenaceae</taxon>
        <taxon>Mycena</taxon>
    </lineage>
</organism>
<dbReference type="EMBL" id="JACAZI010000005">
    <property type="protein sequence ID" value="KAF7360804.1"/>
    <property type="molecule type" value="Genomic_DNA"/>
</dbReference>
<evidence type="ECO:0000313" key="8">
    <source>
        <dbReference type="EMBL" id="KAF7360804.1"/>
    </source>
</evidence>
<feature type="domain" description="Major facilitator superfamily (MFS) profile" evidence="7">
    <location>
        <begin position="17"/>
        <end position="473"/>
    </location>
</feature>
<dbReference type="Pfam" id="PF07690">
    <property type="entry name" value="MFS_1"/>
    <property type="match status" value="1"/>
</dbReference>
<proteinExistence type="predicted"/>
<dbReference type="Gene3D" id="1.20.1250.20">
    <property type="entry name" value="MFS general substrate transporter like domains"/>
    <property type="match status" value="2"/>
</dbReference>